<dbReference type="InterPro" id="IPR011615">
    <property type="entry name" value="p53_DNA-bd"/>
</dbReference>
<keyword evidence="5 11" id="KW-0862">Zinc</keyword>
<dbReference type="InterPro" id="IPR012346">
    <property type="entry name" value="p53/RUNT-type_TF_DNA-bd_sf"/>
</dbReference>
<dbReference type="Proteomes" id="UP001159042">
    <property type="component" value="Unassembled WGS sequence"/>
</dbReference>
<evidence type="ECO:0000256" key="5">
    <source>
        <dbReference type="ARBA" id="ARBA00022833"/>
    </source>
</evidence>
<comment type="cofactor">
    <cofactor evidence="11">
        <name>Zn(2+)</name>
        <dbReference type="ChEBI" id="CHEBI:29105"/>
    </cofactor>
    <text evidence="11">Binds 1 zinc ion per subunit.</text>
</comment>
<gene>
    <name evidence="13" type="ORF">NQ315_015939</name>
</gene>
<comment type="similarity">
    <text evidence="2">Belongs to the p53 family.</text>
</comment>
<comment type="subcellular location">
    <subcellularLocation>
        <location evidence="1">Nucleus</location>
    </subcellularLocation>
</comment>
<evidence type="ECO:0000256" key="1">
    <source>
        <dbReference type="ARBA" id="ARBA00004123"/>
    </source>
</evidence>
<dbReference type="GO" id="GO:0000981">
    <property type="term" value="F:DNA-binding transcription factor activity, RNA polymerase II-specific"/>
    <property type="evidence" value="ECO:0007669"/>
    <property type="project" value="TreeGrafter"/>
</dbReference>
<feature type="binding site" evidence="11">
    <location>
        <position position="71"/>
    </location>
    <ligand>
        <name>Zn(2+)</name>
        <dbReference type="ChEBI" id="CHEBI:29105"/>
    </ligand>
</feature>
<keyword evidence="7" id="KW-0238">DNA-binding</keyword>
<dbReference type="SUPFAM" id="SSF49417">
    <property type="entry name" value="p53-like transcription factors"/>
    <property type="match status" value="1"/>
</dbReference>
<dbReference type="PANTHER" id="PTHR11447:SF16">
    <property type="entry name" value="P53 PROTEIN LONG FORM VARIANT 1"/>
    <property type="match status" value="1"/>
</dbReference>
<evidence type="ECO:0000313" key="14">
    <source>
        <dbReference type="Proteomes" id="UP001159042"/>
    </source>
</evidence>
<evidence type="ECO:0000256" key="2">
    <source>
        <dbReference type="ARBA" id="ARBA00006167"/>
    </source>
</evidence>
<keyword evidence="3" id="KW-0053">Apoptosis</keyword>
<evidence type="ECO:0000256" key="8">
    <source>
        <dbReference type="ARBA" id="ARBA00023159"/>
    </source>
</evidence>
<dbReference type="Pfam" id="PF00870">
    <property type="entry name" value="P53"/>
    <property type="match status" value="1"/>
</dbReference>
<evidence type="ECO:0000313" key="13">
    <source>
        <dbReference type="EMBL" id="KAJ8911605.1"/>
    </source>
</evidence>
<dbReference type="InterPro" id="IPR002117">
    <property type="entry name" value="p53_tumour_suppressor"/>
</dbReference>
<dbReference type="Gene3D" id="2.60.40.720">
    <property type="match status" value="1"/>
</dbReference>
<evidence type="ECO:0000256" key="9">
    <source>
        <dbReference type="ARBA" id="ARBA00023163"/>
    </source>
</evidence>
<dbReference type="GO" id="GO:0000978">
    <property type="term" value="F:RNA polymerase II cis-regulatory region sequence-specific DNA binding"/>
    <property type="evidence" value="ECO:0007669"/>
    <property type="project" value="TreeGrafter"/>
</dbReference>
<dbReference type="PANTHER" id="PTHR11447">
    <property type="entry name" value="CELLULAR TUMOR ANTIGEN P53"/>
    <property type="match status" value="1"/>
</dbReference>
<keyword evidence="8" id="KW-0010">Activator</keyword>
<dbReference type="EMBL" id="JANEYG010000175">
    <property type="protein sequence ID" value="KAJ8911605.1"/>
    <property type="molecule type" value="Genomic_DNA"/>
</dbReference>
<dbReference type="AlphaFoldDB" id="A0AAV8VBG3"/>
<keyword evidence="6" id="KW-0805">Transcription regulation</keyword>
<organism evidence="13 14">
    <name type="scientific">Exocentrus adspersus</name>
    <dbReference type="NCBI Taxonomy" id="1586481"/>
    <lineage>
        <taxon>Eukaryota</taxon>
        <taxon>Metazoa</taxon>
        <taxon>Ecdysozoa</taxon>
        <taxon>Arthropoda</taxon>
        <taxon>Hexapoda</taxon>
        <taxon>Insecta</taxon>
        <taxon>Pterygota</taxon>
        <taxon>Neoptera</taxon>
        <taxon>Endopterygota</taxon>
        <taxon>Coleoptera</taxon>
        <taxon>Polyphaga</taxon>
        <taxon>Cucujiformia</taxon>
        <taxon>Chrysomeloidea</taxon>
        <taxon>Cerambycidae</taxon>
        <taxon>Lamiinae</taxon>
        <taxon>Acanthocinini</taxon>
        <taxon>Exocentrus</taxon>
    </lineage>
</organism>
<accession>A0AAV8VBG3</accession>
<comment type="caution">
    <text evidence="13">The sequence shown here is derived from an EMBL/GenBank/DDBJ whole genome shotgun (WGS) entry which is preliminary data.</text>
</comment>
<evidence type="ECO:0000259" key="12">
    <source>
        <dbReference type="Pfam" id="PF00870"/>
    </source>
</evidence>
<reference evidence="13 14" key="1">
    <citation type="journal article" date="2023" name="Insect Mol. Biol.">
        <title>Genome sequencing provides insights into the evolution of gene families encoding plant cell wall-degrading enzymes in longhorned beetles.</title>
        <authorList>
            <person name="Shin N.R."/>
            <person name="Okamura Y."/>
            <person name="Kirsch R."/>
            <person name="Pauchet Y."/>
        </authorList>
    </citation>
    <scope>NUCLEOTIDE SEQUENCE [LARGE SCALE GENOMIC DNA]</scope>
    <source>
        <strain evidence="13">EAD_L_NR</strain>
    </source>
</reference>
<dbReference type="GO" id="GO:0005634">
    <property type="term" value="C:nucleus"/>
    <property type="evidence" value="ECO:0007669"/>
    <property type="project" value="UniProtKB-SubCell"/>
</dbReference>
<keyword evidence="4 11" id="KW-0479">Metal-binding</keyword>
<sequence>MNGMEMKKDIKHENVKENVRQHIVRCSNRSAVYLGDKNNNEQLSIVIPLSLPQTGTDSVREMFQFVCKNSCPAPGMNRRPIEVIFTLEDVNAEDIFVVM</sequence>
<keyword evidence="14" id="KW-1185">Reference proteome</keyword>
<keyword evidence="9" id="KW-0804">Transcription</keyword>
<evidence type="ECO:0000256" key="10">
    <source>
        <dbReference type="ARBA" id="ARBA00023242"/>
    </source>
</evidence>
<evidence type="ECO:0000256" key="4">
    <source>
        <dbReference type="ARBA" id="ARBA00022723"/>
    </source>
</evidence>
<evidence type="ECO:0000256" key="7">
    <source>
        <dbReference type="ARBA" id="ARBA00023125"/>
    </source>
</evidence>
<evidence type="ECO:0000256" key="3">
    <source>
        <dbReference type="ARBA" id="ARBA00022703"/>
    </source>
</evidence>
<evidence type="ECO:0000256" key="11">
    <source>
        <dbReference type="PIRSR" id="PIRSR602117-1"/>
    </source>
</evidence>
<protein>
    <recommendedName>
        <fullName evidence="12">p53 DNA-binding domain-containing protein</fullName>
    </recommendedName>
</protein>
<keyword evidence="10" id="KW-0539">Nucleus</keyword>
<dbReference type="InterPro" id="IPR008967">
    <property type="entry name" value="p53-like_TF_DNA-bd_sf"/>
</dbReference>
<dbReference type="GO" id="GO:0046872">
    <property type="term" value="F:metal ion binding"/>
    <property type="evidence" value="ECO:0007669"/>
    <property type="project" value="UniProtKB-KW"/>
</dbReference>
<evidence type="ECO:0000256" key="6">
    <source>
        <dbReference type="ARBA" id="ARBA00023015"/>
    </source>
</evidence>
<dbReference type="GO" id="GO:0006915">
    <property type="term" value="P:apoptotic process"/>
    <property type="evidence" value="ECO:0007669"/>
    <property type="project" value="UniProtKB-KW"/>
</dbReference>
<name>A0AAV8VBG3_9CUCU</name>
<feature type="domain" description="p53 DNA-binding" evidence="12">
    <location>
        <begin position="11"/>
        <end position="92"/>
    </location>
</feature>
<proteinExistence type="inferred from homology"/>
<feature type="binding site" evidence="11">
    <location>
        <position position="67"/>
    </location>
    <ligand>
        <name>Zn(2+)</name>
        <dbReference type="ChEBI" id="CHEBI:29105"/>
    </ligand>
</feature>